<protein>
    <submittedName>
        <fullName evidence="1">Uncharacterized protein</fullName>
    </submittedName>
</protein>
<sequence>MAASSPAAAHCLILCSACLAGSRGRNNVVVCAAYRLGLSICKKQEIQVQAGKRHCTTRRIGAIVGRKQNRQRADFTPQNASRAFSRIVEEAVDLVRRPTVHCEAVTNSSTAQTESQAPEESVASSNGALKIRQYPFQEIEAKWQHFWEKNQTFRTPDEIDMSKPKFYALDMFPCYSGAGLHVGHPEGYTATDIVARYKRMQGFNVLHPIGWDAFGLPAEQYAIETGTHPKVTTKKNSDRFRQQLKSLGFSYDWQREISTTEPDYYKWTQWIFLQLFKRGLAYQAEVPVNWCPALGTVLANEEVINGLSERGSHPVIRKPMKQWMLKITEYADRLLDDLEDLDWPESIKEMQRNWIGRSEGAELEFPIIRNSGDQGTPTVQIYTTRPDTICGAMYLVIAPEHPSLEQITFESQKMAVKKYVEAAATKSDLERTELQKDKSGVFTGAFARNPATGEAIPVWVADYVLGSYGTGAIMAVPAHDSRDYEFASKYNLPSRVVVSYEDTSNEVEGVYTGDGIMVNSSYQLSDIFLDGLSNTEAATEVLKWIEKTGCGRKKVNYKLRDWLFARQRYWGEPVPIVFLEDTGEAKPVPDNELPVSLPEIADFSPTGTGQPPLAKAESWVTTIDKESGKIAKRELNTMPQWAGSCWYYLRFMDPKNSDAVVDLRKERYWGPVDLYVGGAEHSVLHLLYSRFWHKVLYDIGVVTTKEPFQCLVNQGMILGEVEYGVYKDCNGNLVSADIASEMSSCQLHKVSEGEVLKVGDSYVLKNDVSIRVSARAYKMSKSRGNVVNPDDIVREFGADSLRLYEMFLGPLRDTKVWNTNGVEGVYRFLGRAWRLVVGLSLPSEDFPKGSIATDVEPSSEKMRALHLCIYKVTEEIEGLRFNTAIAAMMEFINVANKWSDRPRKILESFVLLLSPFAPHLSEELWFRLGHFESLAYETWPKAEEEYLKEDTFVLPVQVNGKTRGTVTIPVDATEDEAFSAIVEDTLFSKILSGKSIKRRIYVPGRILNLIVK</sequence>
<keyword evidence="2" id="KW-1185">Reference proteome</keyword>
<dbReference type="Proteomes" id="UP001162992">
    <property type="component" value="Chromosome 4"/>
</dbReference>
<dbReference type="EMBL" id="CM055095">
    <property type="protein sequence ID" value="KAJ7558135.1"/>
    <property type="molecule type" value="Genomic_DNA"/>
</dbReference>
<accession>A0ACC2DV15</accession>
<gene>
    <name evidence="1" type="ORF">O6H91_04G025700</name>
</gene>
<organism evidence="1 2">
    <name type="scientific">Diphasiastrum complanatum</name>
    <name type="common">Issler's clubmoss</name>
    <name type="synonym">Lycopodium complanatum</name>
    <dbReference type="NCBI Taxonomy" id="34168"/>
    <lineage>
        <taxon>Eukaryota</taxon>
        <taxon>Viridiplantae</taxon>
        <taxon>Streptophyta</taxon>
        <taxon>Embryophyta</taxon>
        <taxon>Tracheophyta</taxon>
        <taxon>Lycopodiopsida</taxon>
        <taxon>Lycopodiales</taxon>
        <taxon>Lycopodiaceae</taxon>
        <taxon>Lycopodioideae</taxon>
        <taxon>Diphasiastrum</taxon>
    </lineage>
</organism>
<evidence type="ECO:0000313" key="2">
    <source>
        <dbReference type="Proteomes" id="UP001162992"/>
    </source>
</evidence>
<name>A0ACC2DV15_DIPCM</name>
<reference evidence="2" key="1">
    <citation type="journal article" date="2024" name="Proc. Natl. Acad. Sci. U.S.A.">
        <title>Extraordinary preservation of gene collinearity over three hundred million years revealed in homosporous lycophytes.</title>
        <authorList>
            <person name="Li C."/>
            <person name="Wickell D."/>
            <person name="Kuo L.Y."/>
            <person name="Chen X."/>
            <person name="Nie B."/>
            <person name="Liao X."/>
            <person name="Peng D."/>
            <person name="Ji J."/>
            <person name="Jenkins J."/>
            <person name="Williams M."/>
            <person name="Shu S."/>
            <person name="Plott C."/>
            <person name="Barry K."/>
            <person name="Rajasekar S."/>
            <person name="Grimwood J."/>
            <person name="Han X."/>
            <person name="Sun S."/>
            <person name="Hou Z."/>
            <person name="He W."/>
            <person name="Dai G."/>
            <person name="Sun C."/>
            <person name="Schmutz J."/>
            <person name="Leebens-Mack J.H."/>
            <person name="Li F.W."/>
            <person name="Wang L."/>
        </authorList>
    </citation>
    <scope>NUCLEOTIDE SEQUENCE [LARGE SCALE GENOMIC DNA]</scope>
    <source>
        <strain evidence="2">cv. PW_Plant_1</strain>
    </source>
</reference>
<proteinExistence type="predicted"/>
<comment type="caution">
    <text evidence="1">The sequence shown here is derived from an EMBL/GenBank/DDBJ whole genome shotgun (WGS) entry which is preliminary data.</text>
</comment>
<evidence type="ECO:0000313" key="1">
    <source>
        <dbReference type="EMBL" id="KAJ7558135.1"/>
    </source>
</evidence>